<reference evidence="2" key="1">
    <citation type="submission" date="2022-05" db="EMBL/GenBank/DDBJ databases">
        <title>Comparative Genomics of Spacecraft Associated Microbes.</title>
        <authorList>
            <person name="Tran M.T."/>
            <person name="Wright A."/>
            <person name="Seuylemezian A."/>
            <person name="Eisen J."/>
            <person name="Coil D."/>
        </authorList>
    </citation>
    <scope>NUCLEOTIDE SEQUENCE</scope>
    <source>
        <strain evidence="2">214.1.1</strain>
    </source>
</reference>
<evidence type="ECO:0000256" key="1">
    <source>
        <dbReference type="SAM" id="Coils"/>
    </source>
</evidence>
<gene>
    <name evidence="2" type="ORF">M3202_06490</name>
</gene>
<name>A0A9X2DQU6_9BACI</name>
<dbReference type="Proteomes" id="UP001139179">
    <property type="component" value="Unassembled WGS sequence"/>
</dbReference>
<keyword evidence="1" id="KW-0175">Coiled coil</keyword>
<dbReference type="RefSeq" id="WP_251222520.1">
    <property type="nucleotide sequence ID" value="NZ_JAMBOL010000003.1"/>
</dbReference>
<feature type="coiled-coil region" evidence="1">
    <location>
        <begin position="1"/>
        <end position="31"/>
    </location>
</feature>
<accession>A0A9X2DQU6</accession>
<comment type="caution">
    <text evidence="2">The sequence shown here is derived from an EMBL/GenBank/DDBJ whole genome shotgun (WGS) entry which is preliminary data.</text>
</comment>
<proteinExistence type="predicted"/>
<protein>
    <submittedName>
        <fullName evidence="2">Uncharacterized protein</fullName>
    </submittedName>
</protein>
<evidence type="ECO:0000313" key="3">
    <source>
        <dbReference type="Proteomes" id="UP001139179"/>
    </source>
</evidence>
<dbReference type="EMBL" id="JAMBOL010000003">
    <property type="protein sequence ID" value="MCM3713727.1"/>
    <property type="molecule type" value="Genomic_DNA"/>
</dbReference>
<dbReference type="AlphaFoldDB" id="A0A9X2DQU6"/>
<sequence>MESMELILKELQTLNERVQKLEQNMATKDDIHQLNNKLDAITTQVTLHLNQDRTLNDLSQKVNDHEMDIRLLKRMIATN</sequence>
<organism evidence="2 3">
    <name type="scientific">Halalkalibacter oceani</name>
    <dbReference type="NCBI Taxonomy" id="1653776"/>
    <lineage>
        <taxon>Bacteria</taxon>
        <taxon>Bacillati</taxon>
        <taxon>Bacillota</taxon>
        <taxon>Bacilli</taxon>
        <taxon>Bacillales</taxon>
        <taxon>Bacillaceae</taxon>
        <taxon>Halalkalibacter</taxon>
    </lineage>
</organism>
<keyword evidence="3" id="KW-1185">Reference proteome</keyword>
<evidence type="ECO:0000313" key="2">
    <source>
        <dbReference type="EMBL" id="MCM3713727.1"/>
    </source>
</evidence>